<dbReference type="InterPro" id="IPR007110">
    <property type="entry name" value="Ig-like_dom"/>
</dbReference>
<keyword evidence="3" id="KW-0732">Signal</keyword>
<dbReference type="SUPFAM" id="SSF48726">
    <property type="entry name" value="Immunoglobulin"/>
    <property type="match status" value="2"/>
</dbReference>
<dbReference type="RefSeq" id="XP_014056970.2">
    <property type="nucleotide sequence ID" value="XM_014201495.2"/>
</dbReference>
<dbReference type="KEGG" id="sasa:106605635"/>
<evidence type="ECO:0000256" key="2">
    <source>
        <dbReference type="SAM" id="Phobius"/>
    </source>
</evidence>
<dbReference type="PROSITE" id="PS50835">
    <property type="entry name" value="IG_LIKE"/>
    <property type="match status" value="2"/>
</dbReference>
<feature type="signal peptide" evidence="3">
    <location>
        <begin position="1"/>
        <end position="22"/>
    </location>
</feature>
<dbReference type="Gene3D" id="2.60.40.10">
    <property type="entry name" value="Immunoglobulins"/>
    <property type="match status" value="3"/>
</dbReference>
<accession>A0A1S3RXJ4</accession>
<proteinExistence type="predicted"/>
<evidence type="ECO:0000256" key="1">
    <source>
        <dbReference type="SAM" id="MobiDB-lite"/>
    </source>
</evidence>
<dbReference type="AlphaFoldDB" id="A0A1S3RXJ4"/>
<evidence type="ECO:0000313" key="5">
    <source>
        <dbReference type="Proteomes" id="UP001652741"/>
    </source>
</evidence>
<feature type="chain" id="PRO_5046764422" evidence="3">
    <location>
        <begin position="23"/>
        <end position="435"/>
    </location>
</feature>
<name>A0A1S3RXJ4_SALSA</name>
<evidence type="ECO:0000256" key="3">
    <source>
        <dbReference type="SAM" id="SignalP"/>
    </source>
</evidence>
<keyword evidence="2" id="KW-0472">Membrane</keyword>
<evidence type="ECO:0000313" key="6">
    <source>
        <dbReference type="RefSeq" id="XP_014056970.2"/>
    </source>
</evidence>
<keyword evidence="2" id="KW-1133">Transmembrane helix</keyword>
<dbReference type="PaxDb" id="8030-ENSSSAP00000055881"/>
<dbReference type="Pfam" id="PF13927">
    <property type="entry name" value="Ig_3"/>
    <property type="match status" value="1"/>
</dbReference>
<dbReference type="Pfam" id="PF13895">
    <property type="entry name" value="Ig_2"/>
    <property type="match status" value="1"/>
</dbReference>
<keyword evidence="2" id="KW-0812">Transmembrane</keyword>
<dbReference type="SMART" id="SM00409">
    <property type="entry name" value="IG"/>
    <property type="match status" value="3"/>
</dbReference>
<evidence type="ECO:0000259" key="4">
    <source>
        <dbReference type="PROSITE" id="PS50835"/>
    </source>
</evidence>
<feature type="region of interest" description="Disordered" evidence="1">
    <location>
        <begin position="391"/>
        <end position="435"/>
    </location>
</feature>
<dbReference type="SMART" id="SM00408">
    <property type="entry name" value="IGc2"/>
    <property type="match status" value="2"/>
</dbReference>
<gene>
    <name evidence="6" type="primary">LOC106605635</name>
</gene>
<dbReference type="GeneID" id="106605635"/>
<dbReference type="InterPro" id="IPR003598">
    <property type="entry name" value="Ig_sub2"/>
</dbReference>
<dbReference type="InterPro" id="IPR003599">
    <property type="entry name" value="Ig_sub"/>
</dbReference>
<dbReference type="STRING" id="8030.ENSSSAP00000055881"/>
<dbReference type="Proteomes" id="UP001652741">
    <property type="component" value="Chromosome ssa05"/>
</dbReference>
<dbReference type="PANTHER" id="PTHR46013:SF4">
    <property type="entry name" value="B-CELL RECEPTOR CD22-RELATED"/>
    <property type="match status" value="1"/>
</dbReference>
<dbReference type="InterPro" id="IPR013783">
    <property type="entry name" value="Ig-like_fold"/>
</dbReference>
<organism evidence="5 6">
    <name type="scientific">Salmo salar</name>
    <name type="common">Atlantic salmon</name>
    <dbReference type="NCBI Taxonomy" id="8030"/>
    <lineage>
        <taxon>Eukaryota</taxon>
        <taxon>Metazoa</taxon>
        <taxon>Chordata</taxon>
        <taxon>Craniata</taxon>
        <taxon>Vertebrata</taxon>
        <taxon>Euteleostomi</taxon>
        <taxon>Actinopterygii</taxon>
        <taxon>Neopterygii</taxon>
        <taxon>Teleostei</taxon>
        <taxon>Protacanthopterygii</taxon>
        <taxon>Salmoniformes</taxon>
        <taxon>Salmonidae</taxon>
        <taxon>Salmoninae</taxon>
        <taxon>Salmo</taxon>
    </lineage>
</organism>
<feature type="domain" description="Ig-like" evidence="4">
    <location>
        <begin position="235"/>
        <end position="323"/>
    </location>
</feature>
<protein>
    <submittedName>
        <fullName evidence="6">B-cell receptor CD22 isoform X1</fullName>
    </submittedName>
</protein>
<dbReference type="PANTHER" id="PTHR46013">
    <property type="entry name" value="VASCULAR CELL ADHESION MOLECULE 1"/>
    <property type="match status" value="1"/>
</dbReference>
<sequence length="435" mass="48295">MHCQYILQLSLLTLLSLPGTLAQTWSVWYRDRDRTTVICASKGSSVVLDCTYSHPAAQIVRRKIWFTPRGNTKLDGSQQGDGVYNTSGVIMPRYSGRTEFYDQDNNCTLKLNNVTEDDRGRFFFRFEANGPGQLHQGFTGSWGVDLTISVLSLKLNENGPVKERDHVTLACTSTCNPPQMEFLWFKDGRPLPGVSSVHGGQYPLGPLSPNDTGSYSCGLGQGTSTPILLDVRYAPRDVSVKVSPSPEVVKGSRLTLTCSNNANPAAETYTWFQRSGPLLSLRLGTGKEHTFNEIDSDDSGLYFCMAQNALGSQNSTEQEVKVRESAHLIVVLAALGALFLVTAVIVVLYIYIKRRKWNTAEQKLPTKPVPQIQKATLSRPEDIYENMRQSAKPITDPDDMNYAELNISPAPSPRRQLNNKAEDDDAHVYSQLQTH</sequence>
<feature type="transmembrane region" description="Helical" evidence="2">
    <location>
        <begin position="328"/>
        <end position="352"/>
    </location>
</feature>
<dbReference type="InterPro" id="IPR036179">
    <property type="entry name" value="Ig-like_dom_sf"/>
</dbReference>
<keyword evidence="6" id="KW-0675">Receptor</keyword>
<reference evidence="6" key="1">
    <citation type="submission" date="2025-08" db="UniProtKB">
        <authorList>
            <consortium name="RefSeq"/>
        </authorList>
    </citation>
    <scope>IDENTIFICATION</scope>
</reference>
<keyword evidence="5" id="KW-1185">Reference proteome</keyword>
<feature type="domain" description="Ig-like" evidence="4">
    <location>
        <begin position="148"/>
        <end position="217"/>
    </location>
</feature>